<dbReference type="EMBL" id="GBXM01011844">
    <property type="protein sequence ID" value="JAH96733.1"/>
    <property type="molecule type" value="Transcribed_RNA"/>
</dbReference>
<reference evidence="1" key="1">
    <citation type="submission" date="2014-11" db="EMBL/GenBank/DDBJ databases">
        <authorList>
            <person name="Amaro Gonzalez C."/>
        </authorList>
    </citation>
    <scope>NUCLEOTIDE SEQUENCE</scope>
</reference>
<accession>A0A0E9X4Z1</accession>
<reference evidence="1" key="2">
    <citation type="journal article" date="2015" name="Fish Shellfish Immunol.">
        <title>Early steps in the European eel (Anguilla anguilla)-Vibrio vulnificus interaction in the gills: Role of the RtxA13 toxin.</title>
        <authorList>
            <person name="Callol A."/>
            <person name="Pajuelo D."/>
            <person name="Ebbesson L."/>
            <person name="Teles M."/>
            <person name="MacKenzie S."/>
            <person name="Amaro C."/>
        </authorList>
    </citation>
    <scope>NUCLEOTIDE SEQUENCE</scope>
</reference>
<sequence>MSRILIGWHLLGVLKIACKFCLVSVSTYGAFASSAPSALAPCRVRDLLSEATNRPQT</sequence>
<protein>
    <submittedName>
        <fullName evidence="1">Uncharacterized protein</fullName>
    </submittedName>
</protein>
<evidence type="ECO:0000313" key="1">
    <source>
        <dbReference type="EMBL" id="JAH96733.1"/>
    </source>
</evidence>
<proteinExistence type="predicted"/>
<organism evidence="1">
    <name type="scientific">Anguilla anguilla</name>
    <name type="common">European freshwater eel</name>
    <name type="synonym">Muraena anguilla</name>
    <dbReference type="NCBI Taxonomy" id="7936"/>
    <lineage>
        <taxon>Eukaryota</taxon>
        <taxon>Metazoa</taxon>
        <taxon>Chordata</taxon>
        <taxon>Craniata</taxon>
        <taxon>Vertebrata</taxon>
        <taxon>Euteleostomi</taxon>
        <taxon>Actinopterygii</taxon>
        <taxon>Neopterygii</taxon>
        <taxon>Teleostei</taxon>
        <taxon>Anguilliformes</taxon>
        <taxon>Anguillidae</taxon>
        <taxon>Anguilla</taxon>
    </lineage>
</organism>
<dbReference type="AlphaFoldDB" id="A0A0E9X4Z1"/>
<name>A0A0E9X4Z1_ANGAN</name>